<dbReference type="Pfam" id="PF06804">
    <property type="entry name" value="Lipoprotein_18"/>
    <property type="match status" value="1"/>
</dbReference>
<proteinExistence type="inferred from homology"/>
<dbReference type="HAMAP" id="MF_00924">
    <property type="entry name" value="OM_assembly_BamC"/>
    <property type="match status" value="1"/>
</dbReference>
<dbReference type="InterPro" id="IPR010653">
    <property type="entry name" value="NlpB/DapX"/>
</dbReference>
<comment type="caution">
    <text evidence="5">The sequence shown here is derived from an EMBL/GenBank/DDBJ whole genome shotgun (WGS) entry which is preliminary data.</text>
</comment>
<dbReference type="InterPro" id="IPR014524">
    <property type="entry name" value="BamC"/>
</dbReference>
<dbReference type="Proteomes" id="UP000199588">
    <property type="component" value="Unassembled WGS sequence"/>
</dbReference>
<name>A0A1G5AWS3_9PAST</name>
<comment type="subunit">
    <text evidence="4">Part of the Bam complex.</text>
</comment>
<evidence type="ECO:0000256" key="4">
    <source>
        <dbReference type="HAMAP-Rule" id="MF_00924"/>
    </source>
</evidence>
<evidence type="ECO:0000256" key="1">
    <source>
        <dbReference type="ARBA" id="ARBA00022729"/>
    </source>
</evidence>
<sequence>MKKWLLSVAVLATVTACSSSNESRQVANDSYEKNAESKINFSPLATGGVTIVGQDNKYQLPTTNISKGPAVDIRPPTTPMSIIGNSVAQFDGERASIVYPAAKSAVYNLDQVARLLKEENIEFTRQENKLLTDWAPTGRVDEVGDVKLRYLIEQLGNKEANALSVTVLEAKRNEIIFTPSVTDKQRYTSDRLNNFVGNLNHAYRTQMAQTAPVATSNGAIQAEIVTDGNNRTALGLTSSFAQSWEKLGQVLPELGFDIDEETAGRGYRVLKYKPVDDSQWARLGVNKPELEKGEYSMQLSAYGNQSAVVLMDEDKAALEGDKAQAVYKALQVLMTK</sequence>
<dbReference type="PROSITE" id="PS51257">
    <property type="entry name" value="PROKAR_LIPOPROTEIN"/>
    <property type="match status" value="1"/>
</dbReference>
<dbReference type="EMBL" id="FMUQ01000003">
    <property type="protein sequence ID" value="SCX82338.1"/>
    <property type="molecule type" value="Genomic_DNA"/>
</dbReference>
<evidence type="ECO:0000313" key="5">
    <source>
        <dbReference type="EMBL" id="SCX82338.1"/>
    </source>
</evidence>
<keyword evidence="1 4" id="KW-0732">Signal</keyword>
<dbReference type="RefSeq" id="WP_090654147.1">
    <property type="nucleotide sequence ID" value="NZ_CP015031.1"/>
</dbReference>
<dbReference type="Gene3D" id="3.30.310.170">
    <property type="entry name" value="Outer membrane protein assembly factor BamC"/>
    <property type="match status" value="1"/>
</dbReference>
<evidence type="ECO:0000313" key="6">
    <source>
        <dbReference type="Proteomes" id="UP000199588"/>
    </source>
</evidence>
<keyword evidence="4" id="KW-0449">Lipoprotein</keyword>
<dbReference type="Gene3D" id="3.30.530.50">
    <property type="match status" value="1"/>
</dbReference>
<comment type="function">
    <text evidence="4">Part of the outer membrane protein assembly complex, which is involved in assembly and insertion of beta-barrel proteins into the outer membrane.</text>
</comment>
<organism evidence="5 6">
    <name type="scientific">Basfia succiniciproducens</name>
    <dbReference type="NCBI Taxonomy" id="653940"/>
    <lineage>
        <taxon>Bacteria</taxon>
        <taxon>Pseudomonadati</taxon>
        <taxon>Pseudomonadota</taxon>
        <taxon>Gammaproteobacteria</taxon>
        <taxon>Pasteurellales</taxon>
        <taxon>Pasteurellaceae</taxon>
        <taxon>Basfia</taxon>
    </lineage>
</organism>
<keyword evidence="2 4" id="KW-0472">Membrane</keyword>
<evidence type="ECO:0000256" key="2">
    <source>
        <dbReference type="ARBA" id="ARBA00023136"/>
    </source>
</evidence>
<comment type="similarity">
    <text evidence="4">Belongs to the BamC family.</text>
</comment>
<dbReference type="InterPro" id="IPR042268">
    <property type="entry name" value="BamC_C"/>
</dbReference>
<keyword evidence="3 4" id="KW-0998">Cell outer membrane</keyword>
<keyword evidence="4" id="KW-0564">Palmitate</keyword>
<dbReference type="PIRSF" id="PIRSF026343">
    <property type="entry name" value="NlpB"/>
    <property type="match status" value="1"/>
</dbReference>
<gene>
    <name evidence="4" type="primary">bamC</name>
    <name evidence="5" type="ORF">SAMN02910354_00505</name>
</gene>
<evidence type="ECO:0000256" key="3">
    <source>
        <dbReference type="ARBA" id="ARBA00023237"/>
    </source>
</evidence>
<protein>
    <recommendedName>
        <fullName evidence="4">Outer membrane protein assembly factor BamC</fullName>
    </recommendedName>
</protein>
<reference evidence="5 6" key="1">
    <citation type="submission" date="2016-10" db="EMBL/GenBank/DDBJ databases">
        <authorList>
            <person name="Varghese N."/>
            <person name="Submissions S."/>
        </authorList>
    </citation>
    <scope>NUCLEOTIDE SEQUENCE [LARGE SCALE GENOMIC DNA]</scope>
    <source>
        <strain evidence="5 6">DSM 22022</strain>
    </source>
</reference>
<comment type="subcellular location">
    <subcellularLocation>
        <location evidence="4">Cell outer membrane</location>
        <topology evidence="4">Lipid-anchor</topology>
    </subcellularLocation>
</comment>
<accession>A0A1G5AWS3</accession>
<keyword evidence="6" id="KW-1185">Reference proteome</keyword>